<gene>
    <name evidence="1" type="ORF">HYN04_11070</name>
</gene>
<dbReference type="InterPro" id="IPR038301">
    <property type="entry name" value="AraC-like_sf"/>
</dbReference>
<dbReference type="OrthoDB" id="9799531at2"/>
<accession>A0A2Z3I403</accession>
<organism evidence="1 2">
    <name type="scientific">Phenylobacterium parvum</name>
    <dbReference type="NCBI Taxonomy" id="2201350"/>
    <lineage>
        <taxon>Bacteria</taxon>
        <taxon>Pseudomonadati</taxon>
        <taxon>Pseudomonadota</taxon>
        <taxon>Alphaproteobacteria</taxon>
        <taxon>Caulobacterales</taxon>
        <taxon>Caulobacteraceae</taxon>
        <taxon>Phenylobacterium</taxon>
    </lineage>
</organism>
<sequence length="164" mass="18128">MNSGARPALAPRAGVVLDQAAAELFERTYREGMDLVGEASAYLDGAGRLEARRLSREAASDYAAESMRLTTRLMQVASWLLVQKSVRDGETPAEIAAEPRYRLGAHTPVRLSPRLPEALANLSRRVDRLFERVSRMDRQMYVEVEAPANPVASQLDRLRSAFAG</sequence>
<dbReference type="InterPro" id="IPR010848">
    <property type="entry name" value="DUF1465"/>
</dbReference>
<dbReference type="Gene3D" id="1.10.8.930">
    <property type="entry name" value="Protein of unknown function DUF1465"/>
    <property type="match status" value="1"/>
</dbReference>
<name>A0A2Z3I403_9CAUL</name>
<reference evidence="2" key="1">
    <citation type="submission" date="2018-05" db="EMBL/GenBank/DDBJ databases">
        <title>Genome sequencing of Phenylobacterium sp. HYN0004.</title>
        <authorList>
            <person name="Yi H."/>
            <person name="Baek C."/>
        </authorList>
    </citation>
    <scope>NUCLEOTIDE SEQUENCE [LARGE SCALE GENOMIC DNA]</scope>
    <source>
        <strain evidence="2">HYN0004</strain>
    </source>
</reference>
<evidence type="ECO:0000313" key="1">
    <source>
        <dbReference type="EMBL" id="AWM78244.1"/>
    </source>
</evidence>
<dbReference type="RefSeq" id="WP_110450810.1">
    <property type="nucleotide sequence ID" value="NZ_CP029479.1"/>
</dbReference>
<protein>
    <submittedName>
        <fullName evidence="1">DUF1465 domain-containing protein</fullName>
    </submittedName>
</protein>
<keyword evidence="2" id="KW-1185">Reference proteome</keyword>
<dbReference type="KEGG" id="phb:HYN04_11070"/>
<dbReference type="EMBL" id="CP029479">
    <property type="protein sequence ID" value="AWM78244.1"/>
    <property type="molecule type" value="Genomic_DNA"/>
</dbReference>
<proteinExistence type="predicted"/>
<dbReference type="AlphaFoldDB" id="A0A2Z3I403"/>
<dbReference type="Pfam" id="PF07323">
    <property type="entry name" value="DUF1465"/>
    <property type="match status" value="1"/>
</dbReference>
<dbReference type="Proteomes" id="UP000247763">
    <property type="component" value="Chromosome"/>
</dbReference>
<evidence type="ECO:0000313" key="2">
    <source>
        <dbReference type="Proteomes" id="UP000247763"/>
    </source>
</evidence>